<dbReference type="GO" id="GO:0006935">
    <property type="term" value="P:chemotaxis"/>
    <property type="evidence" value="ECO:0007669"/>
    <property type="project" value="InterPro"/>
</dbReference>
<name>A0A5S9II64_UABAM</name>
<accession>A0A5S9II64</accession>
<protein>
    <submittedName>
        <fullName evidence="2">Chemotaxis protein CheW</fullName>
    </submittedName>
</protein>
<dbReference type="SMART" id="SM00260">
    <property type="entry name" value="CheW"/>
    <property type="match status" value="1"/>
</dbReference>
<dbReference type="InterPro" id="IPR039315">
    <property type="entry name" value="CheW"/>
</dbReference>
<dbReference type="Proteomes" id="UP000326354">
    <property type="component" value="Chromosome"/>
</dbReference>
<dbReference type="Gene3D" id="2.40.50.180">
    <property type="entry name" value="CheA-289, Domain 4"/>
    <property type="match status" value="1"/>
</dbReference>
<proteinExistence type="predicted"/>
<dbReference type="EMBL" id="AP019860">
    <property type="protein sequence ID" value="BBM82243.1"/>
    <property type="molecule type" value="Genomic_DNA"/>
</dbReference>
<feature type="domain" description="CheW-like" evidence="1">
    <location>
        <begin position="14"/>
        <end position="154"/>
    </location>
</feature>
<dbReference type="InterPro" id="IPR036061">
    <property type="entry name" value="CheW-like_dom_sf"/>
</dbReference>
<gene>
    <name evidence="2" type="ORF">UABAM_00586</name>
</gene>
<dbReference type="RefSeq" id="WP_151966494.1">
    <property type="nucleotide sequence ID" value="NZ_AP019860.1"/>
</dbReference>
<dbReference type="GO" id="GO:0005829">
    <property type="term" value="C:cytosol"/>
    <property type="evidence" value="ECO:0007669"/>
    <property type="project" value="TreeGrafter"/>
</dbReference>
<reference evidence="2 3" key="1">
    <citation type="submission" date="2019-08" db="EMBL/GenBank/DDBJ databases">
        <title>Complete genome sequence of Candidatus Uab amorphum.</title>
        <authorList>
            <person name="Shiratori T."/>
            <person name="Suzuki S."/>
            <person name="Kakizawa Y."/>
            <person name="Ishida K."/>
        </authorList>
    </citation>
    <scope>NUCLEOTIDE SEQUENCE [LARGE SCALE GENOMIC DNA]</scope>
    <source>
        <strain evidence="2 3">SRT547</strain>
    </source>
</reference>
<dbReference type="GO" id="GO:0007165">
    <property type="term" value="P:signal transduction"/>
    <property type="evidence" value="ECO:0007669"/>
    <property type="project" value="InterPro"/>
</dbReference>
<dbReference type="PANTHER" id="PTHR22617:SF23">
    <property type="entry name" value="CHEMOTAXIS PROTEIN CHEW"/>
    <property type="match status" value="1"/>
</dbReference>
<sequence>MANLSVDTNHEENHDQVVTFHIDKEMFAFGIFEVKEIIRVPEITIVPKSPYFIEGVINLRGTVIPIVDLRKRFKLPPLQNKNRIRIVIVELETSLVGFLVDMVLGIRKINRELVQKPSAIMNTIDSECTKGVARTEDAIIMLLDIDKILHDEIERG</sequence>
<organism evidence="2 3">
    <name type="scientific">Uabimicrobium amorphum</name>
    <dbReference type="NCBI Taxonomy" id="2596890"/>
    <lineage>
        <taxon>Bacteria</taxon>
        <taxon>Pseudomonadati</taxon>
        <taxon>Planctomycetota</taxon>
        <taxon>Candidatus Uabimicrobiia</taxon>
        <taxon>Candidatus Uabimicrobiales</taxon>
        <taxon>Candidatus Uabimicrobiaceae</taxon>
        <taxon>Candidatus Uabimicrobium</taxon>
    </lineage>
</organism>
<dbReference type="PANTHER" id="PTHR22617">
    <property type="entry name" value="CHEMOTAXIS SENSOR HISTIDINE KINASE-RELATED"/>
    <property type="match status" value="1"/>
</dbReference>
<dbReference type="OrthoDB" id="9794382at2"/>
<dbReference type="Gene3D" id="2.30.30.40">
    <property type="entry name" value="SH3 Domains"/>
    <property type="match status" value="1"/>
</dbReference>
<dbReference type="PROSITE" id="PS50851">
    <property type="entry name" value="CHEW"/>
    <property type="match status" value="1"/>
</dbReference>
<evidence type="ECO:0000313" key="2">
    <source>
        <dbReference type="EMBL" id="BBM82243.1"/>
    </source>
</evidence>
<dbReference type="KEGG" id="uam:UABAM_00586"/>
<evidence type="ECO:0000313" key="3">
    <source>
        <dbReference type="Proteomes" id="UP000326354"/>
    </source>
</evidence>
<dbReference type="SUPFAM" id="SSF50341">
    <property type="entry name" value="CheW-like"/>
    <property type="match status" value="1"/>
</dbReference>
<dbReference type="AlphaFoldDB" id="A0A5S9II64"/>
<keyword evidence="3" id="KW-1185">Reference proteome</keyword>
<dbReference type="InterPro" id="IPR002545">
    <property type="entry name" value="CheW-lke_dom"/>
</dbReference>
<evidence type="ECO:0000259" key="1">
    <source>
        <dbReference type="PROSITE" id="PS50851"/>
    </source>
</evidence>
<dbReference type="Pfam" id="PF01584">
    <property type="entry name" value="CheW"/>
    <property type="match status" value="1"/>
</dbReference>